<evidence type="ECO:0000259" key="4">
    <source>
        <dbReference type="PROSITE" id="PS51677"/>
    </source>
</evidence>
<keyword evidence="6" id="KW-1185">Reference proteome</keyword>
<dbReference type="GO" id="GO:0016810">
    <property type="term" value="F:hydrolase activity, acting on carbon-nitrogen (but not peptide) bonds"/>
    <property type="evidence" value="ECO:0007669"/>
    <property type="project" value="InterPro"/>
</dbReference>
<dbReference type="SUPFAM" id="SSF88713">
    <property type="entry name" value="Glycoside hydrolase/deacetylase"/>
    <property type="match status" value="1"/>
</dbReference>
<dbReference type="OrthoDB" id="9806342at2"/>
<evidence type="ECO:0000256" key="1">
    <source>
        <dbReference type="ARBA" id="ARBA00022723"/>
    </source>
</evidence>
<dbReference type="AlphaFoldDB" id="A0A2R4VZK8"/>
<dbReference type="Gene3D" id="3.20.20.370">
    <property type="entry name" value="Glycoside hydrolase/deacetylase"/>
    <property type="match status" value="1"/>
</dbReference>
<dbReference type="EMBL" id="CP020921">
    <property type="protein sequence ID" value="AWB09916.1"/>
    <property type="molecule type" value="Genomic_DNA"/>
</dbReference>
<keyword evidence="2" id="KW-0378">Hydrolase</keyword>
<dbReference type="GO" id="GO:0046872">
    <property type="term" value="F:metal ion binding"/>
    <property type="evidence" value="ECO:0007669"/>
    <property type="project" value="UniProtKB-KW"/>
</dbReference>
<name>A0A2R4VZK8_THEAF</name>
<dbReference type="InterPro" id="IPR050248">
    <property type="entry name" value="Polysacc_deacetylase_ArnD"/>
</dbReference>
<dbReference type="Pfam" id="PF01522">
    <property type="entry name" value="Polysacc_deac_1"/>
    <property type="match status" value="1"/>
</dbReference>
<accession>A0A2R4VZK8</accession>
<organism evidence="5 6">
    <name type="scientific">Thermodesulfobium acidiphilum</name>
    <dbReference type="NCBI Taxonomy" id="1794699"/>
    <lineage>
        <taxon>Bacteria</taxon>
        <taxon>Pseudomonadati</taxon>
        <taxon>Thermodesulfobiota</taxon>
        <taxon>Thermodesulfobiia</taxon>
        <taxon>Thermodesulfobiales</taxon>
        <taxon>Thermodesulfobiaceae</taxon>
        <taxon>Thermodesulfobium</taxon>
    </lineage>
</organism>
<feature type="compositionally biased region" description="Basic and acidic residues" evidence="3">
    <location>
        <begin position="29"/>
        <end position="41"/>
    </location>
</feature>
<dbReference type="InterPro" id="IPR011330">
    <property type="entry name" value="Glyco_hydro/deAcase_b/a-brl"/>
</dbReference>
<dbReference type="KEGG" id="taci:TDSAC_0542"/>
<protein>
    <submittedName>
        <fullName evidence="5">Peptidoglycan/xylan/chitin deacetylase, PgdA/CDA1 family</fullName>
    </submittedName>
</protein>
<dbReference type="GO" id="GO:0016020">
    <property type="term" value="C:membrane"/>
    <property type="evidence" value="ECO:0007669"/>
    <property type="project" value="TreeGrafter"/>
</dbReference>
<dbReference type="InterPro" id="IPR002509">
    <property type="entry name" value="NODB_dom"/>
</dbReference>
<evidence type="ECO:0000256" key="2">
    <source>
        <dbReference type="ARBA" id="ARBA00022801"/>
    </source>
</evidence>
<feature type="domain" description="NodB homology" evidence="4">
    <location>
        <begin position="83"/>
        <end position="262"/>
    </location>
</feature>
<dbReference type="PANTHER" id="PTHR10587">
    <property type="entry name" value="GLYCOSYL TRANSFERASE-RELATED"/>
    <property type="match status" value="1"/>
</dbReference>
<sequence length="269" mass="30803">MLKRFSFVILIVCGVLFLFAGSRVLHTDRPQNDNEPVKEEVVNNQNESITPKASNKRTAKEQKVDEASKIYSSRYEIDRTKGKTVVLTFDAGADGSRLPEILDILSENHVKATFFLTGPFCERYPNLVKKITAYGFEVGNHSYAHKDMTTMSNEAIREDILKAQEIIIRTTGQDPRPWFRPPYGARDDRVREVLKSLGYETVYWTIDSLDWEDNMTVEREKNRIYNNLKDGSIILLHIGSKTTPIILSEMIKYFIGKGYRVTDLSGALR</sequence>
<dbReference type="Proteomes" id="UP000244792">
    <property type="component" value="Chromosome"/>
</dbReference>
<evidence type="ECO:0000313" key="5">
    <source>
        <dbReference type="EMBL" id="AWB09916.1"/>
    </source>
</evidence>
<dbReference type="GO" id="GO:0005975">
    <property type="term" value="P:carbohydrate metabolic process"/>
    <property type="evidence" value="ECO:0007669"/>
    <property type="project" value="InterPro"/>
</dbReference>
<evidence type="ECO:0000256" key="3">
    <source>
        <dbReference type="SAM" id="MobiDB-lite"/>
    </source>
</evidence>
<dbReference type="CDD" id="cd10917">
    <property type="entry name" value="CE4_NodB_like_6s_7s"/>
    <property type="match status" value="1"/>
</dbReference>
<reference evidence="5 6" key="1">
    <citation type="submission" date="2017-04" db="EMBL/GenBank/DDBJ databases">
        <title>Genomic insights into metabolism of Thermodesulfobium acidiphilum.</title>
        <authorList>
            <person name="Toshchakov S.V."/>
            <person name="Frolov E.N."/>
            <person name="Kublanov I.V."/>
            <person name="Samarov N.I."/>
            <person name="Novikov A."/>
            <person name="Lebedinsky A.V."/>
            <person name="Bonch-Osmolovskaya E.A."/>
            <person name="Chernyh N.A."/>
        </authorList>
    </citation>
    <scope>NUCLEOTIDE SEQUENCE [LARGE SCALE GENOMIC DNA]</scope>
    <source>
        <strain evidence="5 6">3127-1</strain>
    </source>
</reference>
<dbReference type="PANTHER" id="PTHR10587:SF133">
    <property type="entry name" value="CHITIN DEACETYLASE 1-RELATED"/>
    <property type="match status" value="1"/>
</dbReference>
<dbReference type="PROSITE" id="PS51677">
    <property type="entry name" value="NODB"/>
    <property type="match status" value="1"/>
</dbReference>
<keyword evidence="1" id="KW-0479">Metal-binding</keyword>
<feature type="region of interest" description="Disordered" evidence="3">
    <location>
        <begin position="29"/>
        <end position="63"/>
    </location>
</feature>
<proteinExistence type="predicted"/>
<gene>
    <name evidence="5" type="ORF">TDSAC_0542</name>
</gene>
<evidence type="ECO:0000313" key="6">
    <source>
        <dbReference type="Proteomes" id="UP000244792"/>
    </source>
</evidence>
<feature type="compositionally biased region" description="Polar residues" evidence="3">
    <location>
        <begin position="42"/>
        <end position="53"/>
    </location>
</feature>